<comment type="cofactor">
    <cofactor evidence="9">
        <name>[4Fe-4S] cluster</name>
        <dbReference type="ChEBI" id="CHEBI:49883"/>
    </cofactor>
    <text evidence="9">Binds 2 [4Fe-4S] clusters per monomer.</text>
</comment>
<feature type="binding site" evidence="9">
    <location>
        <position position="262"/>
    </location>
    <ligand>
        <name>[4Fe-4S] cluster</name>
        <dbReference type="ChEBI" id="CHEBI:49883"/>
        <label>1</label>
    </ligand>
</feature>
<keyword evidence="12" id="KW-1185">Reference proteome</keyword>
<evidence type="ECO:0000256" key="9">
    <source>
        <dbReference type="HAMAP-Rule" id="MF_00916"/>
    </source>
</evidence>
<feature type="binding site" evidence="9">
    <location>
        <position position="183"/>
    </location>
    <ligand>
        <name>cob(II)alamin</name>
        <dbReference type="ChEBI" id="CHEBI:16304"/>
    </ligand>
</feature>
<evidence type="ECO:0000256" key="5">
    <source>
        <dbReference type="ARBA" id="ARBA00022785"/>
    </source>
</evidence>
<comment type="similarity">
    <text evidence="9">Belongs to the QueG family.</text>
</comment>
<keyword evidence="7 9" id="KW-0408">Iron</keyword>
<reference evidence="11 12" key="1">
    <citation type="submission" date="2023-07" db="EMBL/GenBank/DDBJ databases">
        <title>Sorghum-associated microbial communities from plants grown in Nebraska, USA.</title>
        <authorList>
            <person name="Schachtman D."/>
        </authorList>
    </citation>
    <scope>NUCLEOTIDE SEQUENCE [LARGE SCALE GENOMIC DNA]</scope>
    <source>
        <strain evidence="11 12">BE316</strain>
    </source>
</reference>
<dbReference type="NCBIfam" id="TIGR00276">
    <property type="entry name" value="tRNA epoxyqueuosine(34) reductase QueG"/>
    <property type="match status" value="1"/>
</dbReference>
<evidence type="ECO:0000256" key="2">
    <source>
        <dbReference type="ARBA" id="ARBA00022490"/>
    </source>
</evidence>
<dbReference type="InterPro" id="IPR017896">
    <property type="entry name" value="4Fe4S_Fe-S-bd"/>
</dbReference>
<evidence type="ECO:0000259" key="10">
    <source>
        <dbReference type="PROSITE" id="PS51379"/>
    </source>
</evidence>
<comment type="subunit">
    <text evidence="9">Monomer.</text>
</comment>
<dbReference type="SUPFAM" id="SSF46548">
    <property type="entry name" value="alpha-helical ferredoxin"/>
    <property type="match status" value="1"/>
</dbReference>
<dbReference type="PANTHER" id="PTHR30002">
    <property type="entry name" value="EPOXYQUEUOSINE REDUCTASE"/>
    <property type="match status" value="1"/>
</dbReference>
<feature type="binding site" evidence="9">
    <location>
        <position position="212"/>
    </location>
    <ligand>
        <name>[4Fe-4S] cluster</name>
        <dbReference type="ChEBI" id="CHEBI:49883"/>
        <label>2</label>
    </ligand>
</feature>
<evidence type="ECO:0000256" key="1">
    <source>
        <dbReference type="ARBA" id="ARBA00022485"/>
    </source>
</evidence>
<comment type="function">
    <text evidence="9">Catalyzes the conversion of epoxyqueuosine (oQ) to queuosine (Q), which is a hypermodified base found in the wobble positions of tRNA(Asp), tRNA(Asn), tRNA(His) and tRNA(Tyr).</text>
</comment>
<keyword evidence="3 9" id="KW-0819">tRNA processing</keyword>
<keyword evidence="1 9" id="KW-0004">4Fe-4S</keyword>
<evidence type="ECO:0000256" key="8">
    <source>
        <dbReference type="ARBA" id="ARBA00023014"/>
    </source>
</evidence>
<sequence>MQEVPSTVDATALLERLRGWARELGFSQIAVADVDLSSAEPGLQAWLDAGHHGRMHYMASHGLKRARPAELVPGTLRVITARMDYLPQASEPGWQAVEWAGLETPAQAQISIYARGRDYHKVLRNRLQKLAEKLQADVGPLGFRVFTDSAPVLEVELAARSGLGWRGKHTLTLHREAGSMFFLGEIFIDLALPTTEPVTGHCGECRACIDICPTAAITEPYRVDARRCVSYLTIEHDGAIPEELRPLLGNRIYGCDDCQLACPWNKFAKPAVLADFDVRPGMAGAPIAQLLGWDEDEFLRRTEGSAIRRIGFARWRRNLAVAAGNALRRRDDAGLRAALQRAGQGADALVAEHIEWALSAPPAAGALSSDRSVPEF</sequence>
<dbReference type="PROSITE" id="PS00198">
    <property type="entry name" value="4FE4S_FER_1"/>
    <property type="match status" value="1"/>
</dbReference>
<feature type="binding site" evidence="9">
    <location>
        <position position="208"/>
    </location>
    <ligand>
        <name>[4Fe-4S] cluster</name>
        <dbReference type="ChEBI" id="CHEBI:49883"/>
        <label>1</label>
    </ligand>
</feature>
<dbReference type="PROSITE" id="PS51379">
    <property type="entry name" value="4FE4S_FER_2"/>
    <property type="match status" value="1"/>
</dbReference>
<name>A0ABU2A4Z0_9BURK</name>
<dbReference type="InterPro" id="IPR013542">
    <property type="entry name" value="QueG_DUF1730"/>
</dbReference>
<dbReference type="GO" id="GO:0052693">
    <property type="term" value="F:epoxyqueuosine reductase activity"/>
    <property type="evidence" value="ECO:0007669"/>
    <property type="project" value="UniProtKB-EC"/>
</dbReference>
<feature type="binding site" evidence="9">
    <location>
        <position position="65"/>
    </location>
    <ligand>
        <name>cob(II)alamin</name>
        <dbReference type="ChEBI" id="CHEBI:16304"/>
    </ligand>
</feature>
<feature type="binding site" evidence="9">
    <location>
        <position position="230"/>
    </location>
    <ligand>
        <name>cob(II)alamin</name>
        <dbReference type="ChEBI" id="CHEBI:16304"/>
    </ligand>
</feature>
<keyword evidence="5 9" id="KW-0671">Queuosine biosynthesis</keyword>
<evidence type="ECO:0000313" key="12">
    <source>
        <dbReference type="Proteomes" id="UP001180825"/>
    </source>
</evidence>
<feature type="binding site" evidence="9">
    <location>
        <position position="255"/>
    </location>
    <ligand>
        <name>[4Fe-4S] cluster</name>
        <dbReference type="ChEBI" id="CHEBI:49883"/>
        <label>2</label>
    </ligand>
</feature>
<feature type="binding site" evidence="9">
    <location>
        <position position="258"/>
    </location>
    <ligand>
        <name>[4Fe-4S] cluster</name>
        <dbReference type="ChEBI" id="CHEBI:49883"/>
        <label>2</label>
    </ligand>
</feature>
<keyword evidence="9" id="KW-0170">Cobalt</keyword>
<feature type="binding site" evidence="9">
    <location>
        <position position="228"/>
    </location>
    <ligand>
        <name>[4Fe-4S] cluster</name>
        <dbReference type="ChEBI" id="CHEBI:49883"/>
        <label>2</label>
    </ligand>
</feature>
<keyword evidence="6 9" id="KW-0560">Oxidoreductase</keyword>
<dbReference type="Pfam" id="PF13484">
    <property type="entry name" value="Fer4_16"/>
    <property type="match status" value="1"/>
</dbReference>
<keyword evidence="4 9" id="KW-0479">Metal-binding</keyword>
<evidence type="ECO:0000256" key="4">
    <source>
        <dbReference type="ARBA" id="ARBA00022723"/>
    </source>
</evidence>
<evidence type="ECO:0000313" key="11">
    <source>
        <dbReference type="EMBL" id="MDR7332261.1"/>
    </source>
</evidence>
<proteinExistence type="inferred from homology"/>
<evidence type="ECO:0000256" key="6">
    <source>
        <dbReference type="ARBA" id="ARBA00023002"/>
    </source>
</evidence>
<dbReference type="InterPro" id="IPR017900">
    <property type="entry name" value="4Fe4S_Fe_S_CS"/>
</dbReference>
<evidence type="ECO:0000256" key="7">
    <source>
        <dbReference type="ARBA" id="ARBA00023004"/>
    </source>
</evidence>
<feature type="binding site" evidence="9">
    <location>
        <position position="202"/>
    </location>
    <ligand>
        <name>[4Fe-4S] cluster</name>
        <dbReference type="ChEBI" id="CHEBI:49883"/>
        <label>1</label>
    </ligand>
</feature>
<comment type="subcellular location">
    <subcellularLocation>
        <location evidence="9">Cytoplasm</location>
    </subcellularLocation>
</comment>
<protein>
    <recommendedName>
        <fullName evidence="9">Epoxyqueuosine reductase</fullName>
        <ecNumber evidence="9">1.17.99.6</ecNumber>
    </recommendedName>
    <alternativeName>
        <fullName evidence="9">Queuosine biosynthesis protein QueG</fullName>
    </alternativeName>
</protein>
<feature type="binding site" evidence="9">
    <location>
        <begin position="255"/>
        <end position="256"/>
    </location>
    <ligand>
        <name>cob(II)alamin</name>
        <dbReference type="ChEBI" id="CHEBI:16304"/>
    </ligand>
</feature>
<gene>
    <name evidence="9" type="primary">queG</name>
    <name evidence="11" type="ORF">J2X21_001387</name>
</gene>
<feature type="domain" description="4Fe-4S ferredoxin-type" evidence="10">
    <location>
        <begin position="191"/>
        <end position="222"/>
    </location>
</feature>
<feature type="binding site" evidence="9">
    <location>
        <position position="205"/>
    </location>
    <ligand>
        <name>[4Fe-4S] cluster</name>
        <dbReference type="ChEBI" id="CHEBI:49883"/>
        <label>1</label>
    </ligand>
</feature>
<dbReference type="RefSeq" id="WP_310326547.1">
    <property type="nucleotide sequence ID" value="NZ_JAVDXV010000002.1"/>
</dbReference>
<dbReference type="InterPro" id="IPR004453">
    <property type="entry name" value="QueG"/>
</dbReference>
<dbReference type="Proteomes" id="UP001180825">
    <property type="component" value="Unassembled WGS sequence"/>
</dbReference>
<keyword evidence="8 9" id="KW-0411">Iron-sulfur</keyword>
<comment type="caution">
    <text evidence="11">The sequence shown here is derived from an EMBL/GenBank/DDBJ whole genome shotgun (WGS) entry which is preliminary data.</text>
</comment>
<keyword evidence="9" id="KW-0846">Cobalamin</keyword>
<feature type="binding site" evidence="9">
    <location>
        <position position="148"/>
    </location>
    <ligand>
        <name>cob(II)alamin</name>
        <dbReference type="ChEBI" id="CHEBI:16304"/>
    </ligand>
</feature>
<dbReference type="EC" id="1.17.99.6" evidence="9"/>
<comment type="caution">
    <text evidence="9">Lacks conserved residue(s) required for the propagation of feature annotation.</text>
</comment>
<evidence type="ECO:0000256" key="3">
    <source>
        <dbReference type="ARBA" id="ARBA00022694"/>
    </source>
</evidence>
<comment type="cofactor">
    <cofactor evidence="9">
        <name>cob(II)alamin</name>
        <dbReference type="ChEBI" id="CHEBI:16304"/>
    </cofactor>
</comment>
<dbReference type="Pfam" id="PF08331">
    <property type="entry name" value="QueG_DUF1730"/>
    <property type="match status" value="1"/>
</dbReference>
<comment type="catalytic activity">
    <reaction evidence="9">
        <text>epoxyqueuosine(34) in tRNA + AH2 = queuosine(34) in tRNA + A + H2O</text>
        <dbReference type="Rhea" id="RHEA:32159"/>
        <dbReference type="Rhea" id="RHEA-COMP:18571"/>
        <dbReference type="Rhea" id="RHEA-COMP:18582"/>
        <dbReference type="ChEBI" id="CHEBI:13193"/>
        <dbReference type="ChEBI" id="CHEBI:15377"/>
        <dbReference type="ChEBI" id="CHEBI:17499"/>
        <dbReference type="ChEBI" id="CHEBI:194431"/>
        <dbReference type="ChEBI" id="CHEBI:194443"/>
        <dbReference type="EC" id="1.17.99.6"/>
    </reaction>
</comment>
<dbReference type="EMBL" id="JAVDXV010000002">
    <property type="protein sequence ID" value="MDR7332261.1"/>
    <property type="molecule type" value="Genomic_DNA"/>
</dbReference>
<dbReference type="PANTHER" id="PTHR30002:SF4">
    <property type="entry name" value="EPOXYQUEUOSINE REDUCTASE"/>
    <property type="match status" value="1"/>
</dbReference>
<organism evidence="11 12">
    <name type="scientific">Roseateles asaccharophilus</name>
    <dbReference type="NCBI Taxonomy" id="582607"/>
    <lineage>
        <taxon>Bacteria</taxon>
        <taxon>Pseudomonadati</taxon>
        <taxon>Pseudomonadota</taxon>
        <taxon>Betaproteobacteria</taxon>
        <taxon>Burkholderiales</taxon>
        <taxon>Sphaerotilaceae</taxon>
        <taxon>Roseateles</taxon>
    </lineage>
</organism>
<feature type="active site" description="Proton donor" evidence="9">
    <location>
        <position position="148"/>
    </location>
</feature>
<dbReference type="HAMAP" id="MF_00916">
    <property type="entry name" value="QueG"/>
    <property type="match status" value="1"/>
</dbReference>
<dbReference type="Gene3D" id="3.30.70.20">
    <property type="match status" value="1"/>
</dbReference>
<comment type="pathway">
    <text evidence="9">tRNA modification; tRNA-queuosine biosynthesis.</text>
</comment>
<accession>A0ABU2A4Z0</accession>
<keyword evidence="2 9" id="KW-0963">Cytoplasm</keyword>